<feature type="transmembrane region" description="Helical" evidence="3">
    <location>
        <begin position="313"/>
        <end position="334"/>
    </location>
</feature>
<dbReference type="Pfam" id="PF01757">
    <property type="entry name" value="Acyl_transf_3"/>
    <property type="match status" value="1"/>
</dbReference>
<evidence type="ECO:0000256" key="2">
    <source>
        <dbReference type="ARBA" id="ARBA00007400"/>
    </source>
</evidence>
<proteinExistence type="inferred from homology"/>
<dbReference type="AlphaFoldDB" id="A0A419V567"/>
<keyword evidence="3" id="KW-1133">Transmembrane helix</keyword>
<dbReference type="PANTHER" id="PTHR23028">
    <property type="entry name" value="ACETYLTRANSFERASE"/>
    <property type="match status" value="1"/>
</dbReference>
<dbReference type="RefSeq" id="WP_120193119.1">
    <property type="nucleotide sequence ID" value="NZ_RAPK01000008.1"/>
</dbReference>
<feature type="transmembrane region" description="Helical" evidence="3">
    <location>
        <begin position="12"/>
        <end position="33"/>
    </location>
</feature>
<feature type="transmembrane region" description="Helical" evidence="3">
    <location>
        <begin position="187"/>
        <end position="210"/>
    </location>
</feature>
<feature type="domain" description="Acyltransferase 3" evidence="4">
    <location>
        <begin position="13"/>
        <end position="329"/>
    </location>
</feature>
<keyword evidence="6" id="KW-1185">Reference proteome</keyword>
<comment type="subcellular location">
    <subcellularLocation>
        <location evidence="1">Membrane</location>
    </subcellularLocation>
</comment>
<feature type="transmembrane region" description="Helical" evidence="3">
    <location>
        <begin position="134"/>
        <end position="156"/>
    </location>
</feature>
<dbReference type="GO" id="GO:0016020">
    <property type="term" value="C:membrane"/>
    <property type="evidence" value="ECO:0007669"/>
    <property type="project" value="TreeGrafter"/>
</dbReference>
<dbReference type="PANTHER" id="PTHR23028:SF131">
    <property type="entry name" value="BLR2367 PROTEIN"/>
    <property type="match status" value="1"/>
</dbReference>
<dbReference type="InterPro" id="IPR002656">
    <property type="entry name" value="Acyl_transf_3_dom"/>
</dbReference>
<evidence type="ECO:0000259" key="4">
    <source>
        <dbReference type="Pfam" id="PF01757"/>
    </source>
</evidence>
<feature type="transmembrane region" description="Helical" evidence="3">
    <location>
        <begin position="282"/>
        <end position="307"/>
    </location>
</feature>
<feature type="transmembrane region" description="Helical" evidence="3">
    <location>
        <begin position="241"/>
        <end position="261"/>
    </location>
</feature>
<evidence type="ECO:0000256" key="3">
    <source>
        <dbReference type="SAM" id="Phobius"/>
    </source>
</evidence>
<dbReference type="Proteomes" id="UP000285120">
    <property type="component" value="Unassembled WGS sequence"/>
</dbReference>
<organism evidence="5 6">
    <name type="scientific">Sinobaca qinghaiensis</name>
    <dbReference type="NCBI Taxonomy" id="342944"/>
    <lineage>
        <taxon>Bacteria</taxon>
        <taxon>Bacillati</taxon>
        <taxon>Bacillota</taxon>
        <taxon>Bacilli</taxon>
        <taxon>Bacillales</taxon>
        <taxon>Sporolactobacillaceae</taxon>
        <taxon>Sinobaca</taxon>
    </lineage>
</organism>
<gene>
    <name evidence="5" type="ORF">ATL39_1936</name>
</gene>
<dbReference type="GO" id="GO:0000271">
    <property type="term" value="P:polysaccharide biosynthetic process"/>
    <property type="evidence" value="ECO:0007669"/>
    <property type="project" value="TreeGrafter"/>
</dbReference>
<comment type="caution">
    <text evidence="5">The sequence shown here is derived from an EMBL/GenBank/DDBJ whole genome shotgun (WGS) entry which is preliminary data.</text>
</comment>
<feature type="transmembrane region" description="Helical" evidence="3">
    <location>
        <begin position="161"/>
        <end position="181"/>
    </location>
</feature>
<keyword evidence="3" id="KW-0472">Membrane</keyword>
<protein>
    <submittedName>
        <fullName evidence="5">Peptidoglycan/LPS O-acetylase OafA/YrhL</fullName>
    </submittedName>
</protein>
<dbReference type="InterPro" id="IPR050879">
    <property type="entry name" value="Acyltransferase_3"/>
</dbReference>
<comment type="similarity">
    <text evidence="2">Belongs to the acyltransferase 3 family.</text>
</comment>
<accession>A0A419V567</accession>
<evidence type="ECO:0000313" key="6">
    <source>
        <dbReference type="Proteomes" id="UP000285120"/>
    </source>
</evidence>
<dbReference type="EMBL" id="RAPK01000008">
    <property type="protein sequence ID" value="RKD73634.1"/>
    <property type="molecule type" value="Genomic_DNA"/>
</dbReference>
<dbReference type="GO" id="GO:0016747">
    <property type="term" value="F:acyltransferase activity, transferring groups other than amino-acyl groups"/>
    <property type="evidence" value="ECO:0007669"/>
    <property type="project" value="InterPro"/>
</dbReference>
<reference evidence="5 6" key="1">
    <citation type="submission" date="2018-09" db="EMBL/GenBank/DDBJ databases">
        <title>Genomic Encyclopedia of Archaeal and Bacterial Type Strains, Phase II (KMG-II): from individual species to whole genera.</title>
        <authorList>
            <person name="Goeker M."/>
        </authorList>
    </citation>
    <scope>NUCLEOTIDE SEQUENCE [LARGE SCALE GENOMIC DNA]</scope>
    <source>
        <strain evidence="5 6">DSM 17008</strain>
    </source>
</reference>
<name>A0A419V567_9BACL</name>
<feature type="transmembrane region" description="Helical" evidence="3">
    <location>
        <begin position="217"/>
        <end position="235"/>
    </location>
</feature>
<keyword evidence="3" id="KW-0812">Transmembrane</keyword>
<dbReference type="OrthoDB" id="290051at2"/>
<feature type="transmembrane region" description="Helical" evidence="3">
    <location>
        <begin position="45"/>
        <end position="65"/>
    </location>
</feature>
<sequence length="366" mass="41412">MPRKKLALIQFSRALVPLMVVTFHAAASVMYYFDFDFLGLSVYPLSGGVNYFFTLTGFMVFYIYYKKLAHPEELRPYLLQRFIRIYPLYWILSFLWLMVVILLPAHFGVGHETEAATLWYSLLLLPSSQALDPILLVAWSLIHTVLFYAVFALLFLKKQRLIKGFFVIWMAGSLLYALGFVPGEQELVYFAFSQYNLMFAAGIASAWLLLRAPFPAGVGWLLTAAGLAGFPLTWANYHYEWLPLAFDLTTGAASVLLLLGLGSIDLRKDIYLPRALDYLGRAAFSIYLSHLVLLDVFSELFAAFSLFDLLGGWVTTLLFILLSSAGGCLVYSYMERPLTSYLKKRLITKPAPLTDRSVQQPRTSAK</sequence>
<feature type="transmembrane region" description="Helical" evidence="3">
    <location>
        <begin position="86"/>
        <end position="107"/>
    </location>
</feature>
<evidence type="ECO:0000256" key="1">
    <source>
        <dbReference type="ARBA" id="ARBA00004370"/>
    </source>
</evidence>
<evidence type="ECO:0000313" key="5">
    <source>
        <dbReference type="EMBL" id="RKD73634.1"/>
    </source>
</evidence>